<feature type="domain" description="Sulfotransferase" evidence="4">
    <location>
        <begin position="51"/>
        <end position="102"/>
    </location>
</feature>
<dbReference type="Proteomes" id="UP001141552">
    <property type="component" value="Unassembled WGS sequence"/>
</dbReference>
<accession>A0A9Q0FVC8</accession>
<dbReference type="AlphaFoldDB" id="A0A9Q0FVC8"/>
<evidence type="ECO:0000313" key="6">
    <source>
        <dbReference type="Proteomes" id="UP001141552"/>
    </source>
</evidence>
<dbReference type="EMBL" id="JAKUCV010003872">
    <property type="protein sequence ID" value="KAJ4837322.1"/>
    <property type="molecule type" value="Genomic_DNA"/>
</dbReference>
<organism evidence="5 6">
    <name type="scientific">Turnera subulata</name>
    <dbReference type="NCBI Taxonomy" id="218843"/>
    <lineage>
        <taxon>Eukaryota</taxon>
        <taxon>Viridiplantae</taxon>
        <taxon>Streptophyta</taxon>
        <taxon>Embryophyta</taxon>
        <taxon>Tracheophyta</taxon>
        <taxon>Spermatophyta</taxon>
        <taxon>Magnoliopsida</taxon>
        <taxon>eudicotyledons</taxon>
        <taxon>Gunneridae</taxon>
        <taxon>Pentapetalae</taxon>
        <taxon>rosids</taxon>
        <taxon>fabids</taxon>
        <taxon>Malpighiales</taxon>
        <taxon>Passifloraceae</taxon>
        <taxon>Turnera</taxon>
    </lineage>
</organism>
<dbReference type="SUPFAM" id="SSF52540">
    <property type="entry name" value="P-loop containing nucleoside triphosphate hydrolases"/>
    <property type="match status" value="1"/>
</dbReference>
<gene>
    <name evidence="5" type="ORF">Tsubulata_043265</name>
</gene>
<dbReference type="Pfam" id="PF00685">
    <property type="entry name" value="Sulfotransfer_1"/>
    <property type="match status" value="1"/>
</dbReference>
<proteinExistence type="inferred from homology"/>
<keyword evidence="6" id="KW-1185">Reference proteome</keyword>
<reference evidence="5" key="2">
    <citation type="journal article" date="2023" name="Plants (Basel)">
        <title>Annotation of the Turnera subulata (Passifloraceae) Draft Genome Reveals the S-Locus Evolved after the Divergence of Turneroideae from Passifloroideae in a Stepwise Manner.</title>
        <authorList>
            <person name="Henning P.M."/>
            <person name="Roalson E.H."/>
            <person name="Mir W."/>
            <person name="McCubbin A.G."/>
            <person name="Shore J.S."/>
        </authorList>
    </citation>
    <scope>NUCLEOTIDE SEQUENCE</scope>
    <source>
        <strain evidence="5">F60SS</strain>
    </source>
</reference>
<dbReference type="EC" id="2.8.2.-" evidence="3"/>
<dbReference type="InterPro" id="IPR027417">
    <property type="entry name" value="P-loop_NTPase"/>
</dbReference>
<keyword evidence="2 3" id="KW-0808">Transferase</keyword>
<name>A0A9Q0FVC8_9ROSI</name>
<dbReference type="GO" id="GO:0008146">
    <property type="term" value="F:sulfotransferase activity"/>
    <property type="evidence" value="ECO:0007669"/>
    <property type="project" value="InterPro"/>
</dbReference>
<dbReference type="Gene3D" id="3.40.50.300">
    <property type="entry name" value="P-loop containing nucleotide triphosphate hydrolases"/>
    <property type="match status" value="1"/>
</dbReference>
<evidence type="ECO:0000313" key="5">
    <source>
        <dbReference type="EMBL" id="KAJ4837322.1"/>
    </source>
</evidence>
<reference evidence="5" key="1">
    <citation type="submission" date="2022-02" db="EMBL/GenBank/DDBJ databases">
        <authorList>
            <person name="Henning P.M."/>
            <person name="McCubbin A.G."/>
            <person name="Shore J.S."/>
        </authorList>
    </citation>
    <scope>NUCLEOTIDE SEQUENCE</scope>
    <source>
        <strain evidence="5">F60SS</strain>
        <tissue evidence="5">Leaves</tissue>
    </source>
</reference>
<evidence type="ECO:0000256" key="3">
    <source>
        <dbReference type="RuleBase" id="RU361155"/>
    </source>
</evidence>
<dbReference type="OrthoDB" id="205623at2759"/>
<dbReference type="PANTHER" id="PTHR11783">
    <property type="entry name" value="SULFOTRANSFERASE SULT"/>
    <property type="match status" value="1"/>
</dbReference>
<comment type="caution">
    <text evidence="5">The sequence shown here is derived from an EMBL/GenBank/DDBJ whole genome shotgun (WGS) entry which is preliminary data.</text>
</comment>
<evidence type="ECO:0000259" key="4">
    <source>
        <dbReference type="Pfam" id="PF00685"/>
    </source>
</evidence>
<dbReference type="InterPro" id="IPR000863">
    <property type="entry name" value="Sulfotransferase_dom"/>
</dbReference>
<protein>
    <recommendedName>
        <fullName evidence="3">Sulfotransferase</fullName>
        <ecNumber evidence="3">2.8.2.-</ecNumber>
    </recommendedName>
</protein>
<evidence type="ECO:0000256" key="2">
    <source>
        <dbReference type="ARBA" id="ARBA00022679"/>
    </source>
</evidence>
<evidence type="ECO:0000256" key="1">
    <source>
        <dbReference type="ARBA" id="ARBA00005771"/>
    </source>
</evidence>
<comment type="similarity">
    <text evidence="1 3">Belongs to the sulfotransferase 1 family.</text>
</comment>
<sequence length="113" mass="12692">MSNSTLPVACPNANPNEKLISQNIGIRNSRQPTNDDDTVKGESKNFTAHDTYVIIASMPKSGTTWLKALTFSVVNRNLYNHPKESHPLLTTPPHELVPFFEMDLYLRNKNPSL</sequence>